<dbReference type="InterPro" id="IPR002508">
    <property type="entry name" value="MurNAc-LAA_cat"/>
</dbReference>
<dbReference type="Proteomes" id="UP000824162">
    <property type="component" value="Unassembled WGS sequence"/>
</dbReference>
<dbReference type="GO" id="GO:0008745">
    <property type="term" value="F:N-acetylmuramoyl-L-alanine amidase activity"/>
    <property type="evidence" value="ECO:0007669"/>
    <property type="project" value="InterPro"/>
</dbReference>
<feature type="domain" description="MurNAc-LAA" evidence="2">
    <location>
        <begin position="300"/>
        <end position="420"/>
    </location>
</feature>
<dbReference type="Pfam" id="PF01520">
    <property type="entry name" value="Amidase_3"/>
    <property type="match status" value="1"/>
</dbReference>
<dbReference type="SUPFAM" id="SSF53187">
    <property type="entry name" value="Zn-dependent exopeptidases"/>
    <property type="match status" value="1"/>
</dbReference>
<gene>
    <name evidence="3" type="ORF">H9900_01870</name>
</gene>
<dbReference type="Gene3D" id="3.40.630.40">
    <property type="entry name" value="Zn-dependent exopeptidases"/>
    <property type="match status" value="1"/>
</dbReference>
<keyword evidence="1" id="KW-0732">Signal</keyword>
<comment type="caution">
    <text evidence="3">The sequence shown here is derived from an EMBL/GenBank/DDBJ whole genome shotgun (WGS) entry which is preliminary data.</text>
</comment>
<evidence type="ECO:0000259" key="2">
    <source>
        <dbReference type="SMART" id="SM00646"/>
    </source>
</evidence>
<evidence type="ECO:0000313" key="4">
    <source>
        <dbReference type="Proteomes" id="UP000824162"/>
    </source>
</evidence>
<reference evidence="3" key="2">
    <citation type="submission" date="2021-04" db="EMBL/GenBank/DDBJ databases">
        <authorList>
            <person name="Gilroy R."/>
        </authorList>
    </citation>
    <scope>NUCLEOTIDE SEQUENCE</scope>
    <source>
        <strain evidence="3">5790</strain>
    </source>
</reference>
<reference evidence="3" key="1">
    <citation type="journal article" date="2021" name="PeerJ">
        <title>Extensive microbial diversity within the chicken gut microbiome revealed by metagenomics and culture.</title>
        <authorList>
            <person name="Gilroy R."/>
            <person name="Ravi A."/>
            <person name="Getino M."/>
            <person name="Pursley I."/>
            <person name="Horton D.L."/>
            <person name="Alikhan N.F."/>
            <person name="Baker D."/>
            <person name="Gharbi K."/>
            <person name="Hall N."/>
            <person name="Watson M."/>
            <person name="Adriaenssens E.M."/>
            <person name="Foster-Nyarko E."/>
            <person name="Jarju S."/>
            <person name="Secka A."/>
            <person name="Antonio M."/>
            <person name="Oren A."/>
            <person name="Chaudhuri R.R."/>
            <person name="La Ragione R."/>
            <person name="Hildebrand F."/>
            <person name="Pallen M.J."/>
        </authorList>
    </citation>
    <scope>NUCLEOTIDE SEQUENCE</scope>
    <source>
        <strain evidence="3">5790</strain>
    </source>
</reference>
<dbReference type="AlphaFoldDB" id="A0A9D1PQF2"/>
<sequence length="431" mass="46564">MGLVSKKLNTAVLLAALLIFAGIQNVCASENGDVTGRAVYTDIAAYINGYPIPSYNVDGYTVVVAEDLRNYGFDVVWDGEARTLSIYLSGGTINGMSGVCTYPNAVGRKFADTLFTDIKTFVNGSPITSYSINGYTMIELKALDEFGTVNWNQAMWRAEVSLSGVSQNGGYPEVEESRLSIPIIVLDAGHGELSGNMSDEQKTADGWIYSPVRGGWGEWRHWKSGTVWTDCEGSGCNHRGECWYPIGGGDRSLEPELTLNNTLSAARYLEELGYEVRLTRTDNSQNPSMTKRLEYCYPNGDTAAAPDAALFICIHSNAGGGRGSAYIQLSGAYDQAGISSDYAYSGNTLGKYINDRITGDTSMGTYSGGVIGGLPHLVLFSKCPVTIAYLEIGFFDNSADLNILRTESDAIGKAIAYGAHYYCIDTGIKQY</sequence>
<dbReference type="GO" id="GO:0009253">
    <property type="term" value="P:peptidoglycan catabolic process"/>
    <property type="evidence" value="ECO:0007669"/>
    <property type="project" value="InterPro"/>
</dbReference>
<dbReference type="CDD" id="cd02696">
    <property type="entry name" value="MurNAc-LAA"/>
    <property type="match status" value="1"/>
</dbReference>
<feature type="signal peptide" evidence="1">
    <location>
        <begin position="1"/>
        <end position="28"/>
    </location>
</feature>
<dbReference type="SMART" id="SM00646">
    <property type="entry name" value="Ami_3"/>
    <property type="match status" value="1"/>
</dbReference>
<name>A0A9D1PQF2_9FIRM</name>
<accession>A0A9D1PQF2</accession>
<dbReference type="EMBL" id="DXIJ01000036">
    <property type="protein sequence ID" value="HIV85538.1"/>
    <property type="molecule type" value="Genomic_DNA"/>
</dbReference>
<evidence type="ECO:0000256" key="1">
    <source>
        <dbReference type="SAM" id="SignalP"/>
    </source>
</evidence>
<evidence type="ECO:0000313" key="3">
    <source>
        <dbReference type="EMBL" id="HIV85538.1"/>
    </source>
</evidence>
<organism evidence="3 4">
    <name type="scientific">Candidatus Monoglobus merdigallinarum</name>
    <dbReference type="NCBI Taxonomy" id="2838698"/>
    <lineage>
        <taxon>Bacteria</taxon>
        <taxon>Bacillati</taxon>
        <taxon>Bacillota</taxon>
        <taxon>Clostridia</taxon>
        <taxon>Monoglobales</taxon>
        <taxon>Monoglobaceae</taxon>
        <taxon>Monoglobus</taxon>
    </lineage>
</organism>
<proteinExistence type="predicted"/>
<protein>
    <submittedName>
        <fullName evidence="3">N-acetylmuramoyl-L-alanine amidase</fullName>
    </submittedName>
</protein>
<feature type="chain" id="PRO_5038586088" evidence="1">
    <location>
        <begin position="29"/>
        <end position="431"/>
    </location>
</feature>